<name>A0A9N9ESB3_9GLOM</name>
<sequence>TEFKQNEKVTMPNLFPELDDQLLELLSPAMRKKIIDLSTKNKWPESLEYMQYRIEDIIIPDGFADTESECLVMNKVLNEALGWNLGMAPNFSLRHNSDHIMKLEGGHKNVTETGHVVIDDGKPDYLLCLGTPWIQKVQGILDTNKYEFRMIVRGKSYIILTFTKPIKNNIDTKEEPVSNEKKESQVSDSFTEDLKKKKHNRF</sequence>
<feature type="non-terminal residue" evidence="2">
    <location>
        <position position="202"/>
    </location>
</feature>
<dbReference type="AlphaFoldDB" id="A0A9N9ESB3"/>
<organism evidence="2 3">
    <name type="scientific">Dentiscutata erythropus</name>
    <dbReference type="NCBI Taxonomy" id="1348616"/>
    <lineage>
        <taxon>Eukaryota</taxon>
        <taxon>Fungi</taxon>
        <taxon>Fungi incertae sedis</taxon>
        <taxon>Mucoromycota</taxon>
        <taxon>Glomeromycotina</taxon>
        <taxon>Glomeromycetes</taxon>
        <taxon>Diversisporales</taxon>
        <taxon>Gigasporaceae</taxon>
        <taxon>Dentiscutata</taxon>
    </lineage>
</organism>
<comment type="caution">
    <text evidence="2">The sequence shown here is derived from an EMBL/GenBank/DDBJ whole genome shotgun (WGS) entry which is preliminary data.</text>
</comment>
<dbReference type="EMBL" id="CAJVPY010007849">
    <property type="protein sequence ID" value="CAG8687940.1"/>
    <property type="molecule type" value="Genomic_DNA"/>
</dbReference>
<dbReference type="OrthoDB" id="2401299at2759"/>
<reference evidence="2" key="1">
    <citation type="submission" date="2021-06" db="EMBL/GenBank/DDBJ databases">
        <authorList>
            <person name="Kallberg Y."/>
            <person name="Tangrot J."/>
            <person name="Rosling A."/>
        </authorList>
    </citation>
    <scope>NUCLEOTIDE SEQUENCE</scope>
    <source>
        <strain evidence="2">MA453B</strain>
    </source>
</reference>
<accession>A0A9N9ESB3</accession>
<feature type="compositionally biased region" description="Basic and acidic residues" evidence="1">
    <location>
        <begin position="172"/>
        <end position="185"/>
    </location>
</feature>
<feature type="region of interest" description="Disordered" evidence="1">
    <location>
        <begin position="172"/>
        <end position="202"/>
    </location>
</feature>
<protein>
    <submittedName>
        <fullName evidence="2">18258_t:CDS:1</fullName>
    </submittedName>
</protein>
<keyword evidence="3" id="KW-1185">Reference proteome</keyword>
<gene>
    <name evidence="2" type="ORF">DERYTH_LOCUS12178</name>
</gene>
<evidence type="ECO:0000313" key="3">
    <source>
        <dbReference type="Proteomes" id="UP000789405"/>
    </source>
</evidence>
<evidence type="ECO:0000313" key="2">
    <source>
        <dbReference type="EMBL" id="CAG8687940.1"/>
    </source>
</evidence>
<evidence type="ECO:0000256" key="1">
    <source>
        <dbReference type="SAM" id="MobiDB-lite"/>
    </source>
</evidence>
<proteinExistence type="predicted"/>
<dbReference type="Proteomes" id="UP000789405">
    <property type="component" value="Unassembled WGS sequence"/>
</dbReference>